<dbReference type="Gene3D" id="1.20.120.450">
    <property type="entry name" value="dinb family like domain"/>
    <property type="match status" value="1"/>
</dbReference>
<dbReference type="SUPFAM" id="SSF109854">
    <property type="entry name" value="DinB/YfiT-like putative metalloenzymes"/>
    <property type="match status" value="1"/>
</dbReference>
<evidence type="ECO:0000313" key="2">
    <source>
        <dbReference type="Proteomes" id="UP000490386"/>
    </source>
</evidence>
<protein>
    <submittedName>
        <fullName evidence="1">DinB family protein</fullName>
    </submittedName>
</protein>
<keyword evidence="2" id="KW-1185">Reference proteome</keyword>
<sequence>MTTIFDEQHRPEPPLGEDEWSTLNGFLDFHRATLAWKVSGLTADDLAKTLPPSTMTLGGLVKHLTYVEDDWFGVVLLGEEPREPWASIDWKATPDWEWDTARDSEPSELLAAWEAAVSRARAAAERAFRLGGLEHPAASGFSDGRIPRLRWILIHMVEEYSRHNGHADLLRQGIDGSVGE</sequence>
<accession>A0A7J5B5V9</accession>
<dbReference type="Pfam" id="PF04978">
    <property type="entry name" value="MST"/>
    <property type="match status" value="1"/>
</dbReference>
<dbReference type="AlphaFoldDB" id="A0A7J5B5V9"/>
<name>A0A7J5B5V9_9MICO</name>
<dbReference type="EMBL" id="WBJX01000001">
    <property type="protein sequence ID" value="KAB1639507.1"/>
    <property type="molecule type" value="Genomic_DNA"/>
</dbReference>
<dbReference type="OrthoDB" id="4548523at2"/>
<dbReference type="InterPro" id="IPR007061">
    <property type="entry name" value="MST-like"/>
</dbReference>
<proteinExistence type="predicted"/>
<reference evidence="1 2" key="1">
    <citation type="submission" date="2019-09" db="EMBL/GenBank/DDBJ databases">
        <title>Phylogeny of genus Pseudoclavibacter and closely related genus.</title>
        <authorList>
            <person name="Li Y."/>
        </authorList>
    </citation>
    <scope>NUCLEOTIDE SEQUENCE [LARGE SCALE GENOMIC DNA]</scope>
    <source>
        <strain evidence="1 2">THG-MD12</strain>
    </source>
</reference>
<comment type="caution">
    <text evidence="1">The sequence shown here is derived from an EMBL/GenBank/DDBJ whole genome shotgun (WGS) entry which is preliminary data.</text>
</comment>
<dbReference type="InterPro" id="IPR034660">
    <property type="entry name" value="DinB/YfiT-like"/>
</dbReference>
<organism evidence="1 2">
    <name type="scientific">Pseudoclavibacter terrae</name>
    <dbReference type="NCBI Taxonomy" id="1530195"/>
    <lineage>
        <taxon>Bacteria</taxon>
        <taxon>Bacillati</taxon>
        <taxon>Actinomycetota</taxon>
        <taxon>Actinomycetes</taxon>
        <taxon>Micrococcales</taxon>
        <taxon>Microbacteriaceae</taxon>
        <taxon>Pseudoclavibacter</taxon>
    </lineage>
</organism>
<gene>
    <name evidence="1" type="ORF">F8O03_04005</name>
</gene>
<evidence type="ECO:0000313" key="1">
    <source>
        <dbReference type="EMBL" id="KAB1639507.1"/>
    </source>
</evidence>
<dbReference type="Proteomes" id="UP000490386">
    <property type="component" value="Unassembled WGS sequence"/>
</dbReference>
<dbReference type="RefSeq" id="WP_151422703.1">
    <property type="nucleotide sequence ID" value="NZ_CANKVH010000015.1"/>
</dbReference>